<organism evidence="3 4">
    <name type="scientific">Eremothecium cymbalariae (strain CBS 270.75 / DBVPG 7215 / KCTC 17166 / NRRL Y-17582)</name>
    <name type="common">Yeast</name>
    <dbReference type="NCBI Taxonomy" id="931890"/>
    <lineage>
        <taxon>Eukaryota</taxon>
        <taxon>Fungi</taxon>
        <taxon>Dikarya</taxon>
        <taxon>Ascomycota</taxon>
        <taxon>Saccharomycotina</taxon>
        <taxon>Saccharomycetes</taxon>
        <taxon>Saccharomycetales</taxon>
        <taxon>Saccharomycetaceae</taxon>
        <taxon>Eremothecium</taxon>
    </lineage>
</organism>
<feature type="domain" description="GH16" evidence="2">
    <location>
        <begin position="104"/>
        <end position="348"/>
    </location>
</feature>
<dbReference type="eggNOG" id="ENOG502QVQI">
    <property type="taxonomic scope" value="Eukaryota"/>
</dbReference>
<dbReference type="GO" id="GO:0005619">
    <property type="term" value="C:ascospore wall"/>
    <property type="evidence" value="ECO:0007669"/>
    <property type="project" value="EnsemblFungi"/>
</dbReference>
<dbReference type="KEGG" id="erc:Ecym_8071"/>
<name>G8JWZ3_ERECY</name>
<dbReference type="GO" id="GO:0005975">
    <property type="term" value="P:carbohydrate metabolic process"/>
    <property type="evidence" value="ECO:0007669"/>
    <property type="project" value="InterPro"/>
</dbReference>
<dbReference type="OMA" id="WPCCSPY"/>
<dbReference type="PANTHER" id="PTHR10963">
    <property type="entry name" value="GLYCOSYL HYDROLASE-RELATED"/>
    <property type="match status" value="1"/>
</dbReference>
<evidence type="ECO:0000256" key="1">
    <source>
        <dbReference type="SAM" id="SignalP"/>
    </source>
</evidence>
<proteinExistence type="predicted"/>
<keyword evidence="1" id="KW-0732">Signal</keyword>
<dbReference type="Proteomes" id="UP000006790">
    <property type="component" value="Chromosome 8"/>
</dbReference>
<dbReference type="InterPro" id="IPR000757">
    <property type="entry name" value="Beta-glucanase-like"/>
</dbReference>
<feature type="chain" id="PRO_5003510962" description="GH16 domain-containing protein" evidence="1">
    <location>
        <begin position="19"/>
        <end position="439"/>
    </location>
</feature>
<dbReference type="AlphaFoldDB" id="G8JWZ3"/>
<dbReference type="GO" id="GO:0016757">
    <property type="term" value="F:glycosyltransferase activity"/>
    <property type="evidence" value="ECO:0007669"/>
    <property type="project" value="TreeGrafter"/>
</dbReference>
<dbReference type="InParanoid" id="G8JWZ3"/>
<dbReference type="CDD" id="cd02183">
    <property type="entry name" value="GH16_fungal_CRH1_transglycosylase"/>
    <property type="match status" value="1"/>
</dbReference>
<dbReference type="GO" id="GO:0030476">
    <property type="term" value="P:ascospore wall assembly"/>
    <property type="evidence" value="ECO:0007669"/>
    <property type="project" value="EnsemblFungi"/>
</dbReference>
<dbReference type="Gene3D" id="2.60.120.200">
    <property type="match status" value="1"/>
</dbReference>
<feature type="signal peptide" evidence="1">
    <location>
        <begin position="1"/>
        <end position="18"/>
    </location>
</feature>
<accession>G8JWZ3</accession>
<sequence>MKTFYTYLTFLIVAFVKANYVEPFKANPPIFCSEHARCPFMWPCCSQYGQCGSGPLCIVGCNPKSSYNIKSCVPIPALLPALGSGSHEQAAEVVNFVQRATLATSFERKMSPELYNTHHEEQKFQMSAVESDLNSRGLIHFPDFLITSNSEIAEQMLEHYDFTHSGFTSIDFRTENLILGMPKGTTGSLITSAKAFLYGRAAVTMRTSRGTGVITAIVFMSSTQDEIDFEFIGGELTMVQTNYYYQGELDHSKMQKHPLPSDSFEEFHIYEVDWDSERINWLVDGSVVRTLFKRDTWDPAAGIFKYPQTPMTLQISLWPAGTSDAPTGTIQWAGGLIDWDHSPDIIKEGQLYATVKRVTVTPYDNKFCPEIIGNVTNMIVRNKPIDSFRISYGYEPKNGIYNEESLRWYHDAPFYLSSWRSTGLNTGKYPEIAETYQEE</sequence>
<dbReference type="FunCoup" id="G8JWZ3">
    <property type="interactions" value="680"/>
</dbReference>
<dbReference type="RefSeq" id="XP_003648184.1">
    <property type="nucleotide sequence ID" value="XM_003648136.1"/>
</dbReference>
<protein>
    <recommendedName>
        <fullName evidence="2">GH16 domain-containing protein</fullName>
    </recommendedName>
</protein>
<dbReference type="InterPro" id="IPR050546">
    <property type="entry name" value="Glycosyl_Hydrlase_16"/>
</dbReference>
<reference evidence="4" key="1">
    <citation type="journal article" date="2012" name="G3 (Bethesda)">
        <title>Pichia sorbitophila, an interspecies yeast hybrid reveals early steps of genome resolution following polyploidization.</title>
        <authorList>
            <person name="Leh Louis V."/>
            <person name="Despons L."/>
            <person name="Friedrich A."/>
            <person name="Martin T."/>
            <person name="Durrens P."/>
            <person name="Casaregola S."/>
            <person name="Neuveglise C."/>
            <person name="Fairhead C."/>
            <person name="Marck C."/>
            <person name="Cruz J.A."/>
            <person name="Straub M.L."/>
            <person name="Kugler V."/>
            <person name="Sacerdot C."/>
            <person name="Uzunov Z."/>
            <person name="Thierry A."/>
            <person name="Weiss S."/>
            <person name="Bleykasten C."/>
            <person name="De Montigny J."/>
            <person name="Jacques N."/>
            <person name="Jung P."/>
            <person name="Lemaire M."/>
            <person name="Mallet S."/>
            <person name="Morel G."/>
            <person name="Richard G.F."/>
            <person name="Sarkar A."/>
            <person name="Savel G."/>
            <person name="Schacherer J."/>
            <person name="Seret M.L."/>
            <person name="Talla E."/>
            <person name="Samson G."/>
            <person name="Jubin C."/>
            <person name="Poulain J."/>
            <person name="Vacherie B."/>
            <person name="Barbe V."/>
            <person name="Pelletier E."/>
            <person name="Sherman D.J."/>
            <person name="Westhof E."/>
            <person name="Weissenbach J."/>
            <person name="Baret P.V."/>
            <person name="Wincker P."/>
            <person name="Gaillardin C."/>
            <person name="Dujon B."/>
            <person name="Souciet J.L."/>
        </authorList>
    </citation>
    <scope>NUCLEOTIDE SEQUENCE [LARGE SCALE GENOMIC DNA]</scope>
    <source>
        <strain evidence="4">CBS 270.75 / DBVPG 7215 / KCTC 17166 / NRRL Y-17582</strain>
    </source>
</reference>
<dbReference type="InterPro" id="IPR013320">
    <property type="entry name" value="ConA-like_dom_sf"/>
</dbReference>
<keyword evidence="4" id="KW-1185">Reference proteome</keyword>
<dbReference type="SUPFAM" id="SSF49899">
    <property type="entry name" value="Concanavalin A-like lectins/glucanases"/>
    <property type="match status" value="1"/>
</dbReference>
<dbReference type="STRING" id="931890.G8JWZ3"/>
<dbReference type="GO" id="GO:0004553">
    <property type="term" value="F:hydrolase activity, hydrolyzing O-glycosyl compounds"/>
    <property type="evidence" value="ECO:0007669"/>
    <property type="project" value="InterPro"/>
</dbReference>
<dbReference type="EMBL" id="CP002504">
    <property type="protein sequence ID" value="AET41367.1"/>
    <property type="molecule type" value="Genomic_DNA"/>
</dbReference>
<evidence type="ECO:0000313" key="3">
    <source>
        <dbReference type="EMBL" id="AET41367.1"/>
    </source>
</evidence>
<dbReference type="PROSITE" id="PS51762">
    <property type="entry name" value="GH16_2"/>
    <property type="match status" value="1"/>
</dbReference>
<dbReference type="Pfam" id="PF00722">
    <property type="entry name" value="Glyco_hydro_16"/>
    <property type="match status" value="1"/>
</dbReference>
<dbReference type="PANTHER" id="PTHR10963:SF69">
    <property type="entry name" value="GLYCOSIDASE CRR1-RELATED"/>
    <property type="match status" value="1"/>
</dbReference>
<evidence type="ECO:0000313" key="4">
    <source>
        <dbReference type="Proteomes" id="UP000006790"/>
    </source>
</evidence>
<gene>
    <name evidence="3" type="ordered locus">Ecym_8071</name>
</gene>
<dbReference type="HOGENOM" id="CLU_039093_0_0_1"/>
<dbReference type="GeneID" id="11471479"/>
<evidence type="ECO:0000259" key="2">
    <source>
        <dbReference type="PROSITE" id="PS51762"/>
    </source>
</evidence>
<dbReference type="OrthoDB" id="4781at2759"/>